<dbReference type="AlphaFoldDB" id="Q9AWV8"/>
<sequence>MTRSASESDLCTLSSLLYASHVRMRTWCVYGLVDEHKWMPNTSTCTRAAARKTHARAAC</sequence>
<protein>
    <submittedName>
        <fullName evidence="1">p0044F08.2 protein</fullName>
    </submittedName>
</protein>
<gene>
    <name evidence="1" type="primary">P0044F08.2</name>
</gene>
<accession>Q9AWV8</accession>
<proteinExistence type="predicted"/>
<reference evidence="1" key="1">
    <citation type="submission" date="2000-11" db="EMBL/GenBank/DDBJ databases">
        <title>Oryza sativa nipponbare(GA3) genomic DNA, chromosome 1, PAC clone:P0044F08.</title>
        <authorList>
            <person name="Sasaki T."/>
            <person name="Matsumoto T."/>
            <person name="Yamamoto K."/>
        </authorList>
    </citation>
    <scope>NUCLEOTIDE SEQUENCE</scope>
</reference>
<organism evidence="1">
    <name type="scientific">Oryza sativa subsp. japonica</name>
    <name type="common">Rice</name>
    <dbReference type="NCBI Taxonomy" id="39947"/>
    <lineage>
        <taxon>Eukaryota</taxon>
        <taxon>Viridiplantae</taxon>
        <taxon>Streptophyta</taxon>
        <taxon>Embryophyta</taxon>
        <taxon>Tracheophyta</taxon>
        <taxon>Spermatophyta</taxon>
        <taxon>Magnoliopsida</taxon>
        <taxon>Liliopsida</taxon>
        <taxon>Poales</taxon>
        <taxon>Poaceae</taxon>
        <taxon>BOP clade</taxon>
        <taxon>Oryzoideae</taxon>
        <taxon>Oryzeae</taxon>
        <taxon>Oryzinae</taxon>
        <taxon>Oryza</taxon>
        <taxon>Oryza sativa</taxon>
    </lineage>
</organism>
<dbReference type="EMBL" id="AP002909">
    <property type="protein sequence ID" value="BAB21174.1"/>
    <property type="molecule type" value="Genomic_DNA"/>
</dbReference>
<evidence type="ECO:0000313" key="1">
    <source>
        <dbReference type="EMBL" id="BAB21174.1"/>
    </source>
</evidence>
<name>Q9AWV8_ORYSJ</name>